<evidence type="ECO:0000313" key="7">
    <source>
        <dbReference type="EMBL" id="KAJ7766477.1"/>
    </source>
</evidence>
<comment type="caution">
    <text evidence="7">The sequence shown here is derived from an EMBL/GenBank/DDBJ whole genome shotgun (WGS) entry which is preliminary data.</text>
</comment>
<feature type="domain" description="Inositolphosphotransferase Aur1/Ipt1" evidence="6">
    <location>
        <begin position="131"/>
        <end position="315"/>
    </location>
</feature>
<feature type="transmembrane region" description="Helical" evidence="5">
    <location>
        <begin position="157"/>
        <end position="179"/>
    </location>
</feature>
<name>A0AAD7JN67_9AGAR</name>
<dbReference type="InterPro" id="IPR052185">
    <property type="entry name" value="IPC_Synthase-Related"/>
</dbReference>
<dbReference type="InterPro" id="IPR026841">
    <property type="entry name" value="Aur1/Ipt1"/>
</dbReference>
<sequence>MGSTVKNIVEPLVILAIFAIGIQANRRRQLTNFRDQWPTSPHIPDAEIPLLRHSTPETTRMNGIRIPDNRRFRRNFISKLLARYPFAMEVFYWNLTYWPYQLARAASAIYLNANPQRRAIVTTLAQAHASQIIALEEKLGIAVELAFQRYILRCMPLVMTLMSAVYLAHISVGIAFLAYGFTYFPRARFQVVRRAIALDNLLAFPLLSLWRCAPPRLMLRRLGFIDILHPPPGVGGETSAWANNRFQLTLAAMPSLHFGTAVLLGMSVALWGRHTWLRVLAPLYPIIMALTVVATANHWILDCVVGVCVVAAGLYFNRVLLLLQPFEEWLFWILRAERPRDRVEEEDDLCKIEA</sequence>
<evidence type="ECO:0000259" key="6">
    <source>
        <dbReference type="Pfam" id="PF14378"/>
    </source>
</evidence>
<dbReference type="PANTHER" id="PTHR31310:SF16">
    <property type="entry name" value="INOSITOLPHOSPHOTRANSFERASE AUR1_IPT1 DOMAIN-CONTAINING PROTEIN"/>
    <property type="match status" value="1"/>
</dbReference>
<gene>
    <name evidence="7" type="ORF">DFH07DRAFT_902635</name>
</gene>
<comment type="subcellular location">
    <subcellularLocation>
        <location evidence="1">Membrane</location>
        <topology evidence="1">Multi-pass membrane protein</topology>
    </subcellularLocation>
</comment>
<evidence type="ECO:0000256" key="5">
    <source>
        <dbReference type="SAM" id="Phobius"/>
    </source>
</evidence>
<feature type="transmembrane region" description="Helical" evidence="5">
    <location>
        <begin position="283"/>
        <end position="316"/>
    </location>
</feature>
<dbReference type="PANTHER" id="PTHR31310">
    <property type="match status" value="1"/>
</dbReference>
<evidence type="ECO:0000256" key="2">
    <source>
        <dbReference type="ARBA" id="ARBA00022692"/>
    </source>
</evidence>
<dbReference type="CDD" id="cd03386">
    <property type="entry name" value="PAP2_Aur1_like"/>
    <property type="match status" value="1"/>
</dbReference>
<keyword evidence="4 5" id="KW-0472">Membrane</keyword>
<evidence type="ECO:0000313" key="8">
    <source>
        <dbReference type="Proteomes" id="UP001215280"/>
    </source>
</evidence>
<keyword evidence="3 5" id="KW-1133">Transmembrane helix</keyword>
<keyword evidence="2 5" id="KW-0812">Transmembrane</keyword>
<dbReference type="GO" id="GO:0016020">
    <property type="term" value="C:membrane"/>
    <property type="evidence" value="ECO:0007669"/>
    <property type="project" value="UniProtKB-SubCell"/>
</dbReference>
<evidence type="ECO:0000256" key="3">
    <source>
        <dbReference type="ARBA" id="ARBA00022989"/>
    </source>
</evidence>
<feature type="transmembrane region" description="Helical" evidence="5">
    <location>
        <begin position="248"/>
        <end position="271"/>
    </location>
</feature>
<dbReference type="Proteomes" id="UP001215280">
    <property type="component" value="Unassembled WGS sequence"/>
</dbReference>
<evidence type="ECO:0000256" key="4">
    <source>
        <dbReference type="ARBA" id="ARBA00023136"/>
    </source>
</evidence>
<keyword evidence="8" id="KW-1185">Reference proteome</keyword>
<organism evidence="7 8">
    <name type="scientific">Mycena maculata</name>
    <dbReference type="NCBI Taxonomy" id="230809"/>
    <lineage>
        <taxon>Eukaryota</taxon>
        <taxon>Fungi</taxon>
        <taxon>Dikarya</taxon>
        <taxon>Basidiomycota</taxon>
        <taxon>Agaricomycotina</taxon>
        <taxon>Agaricomycetes</taxon>
        <taxon>Agaricomycetidae</taxon>
        <taxon>Agaricales</taxon>
        <taxon>Marasmiineae</taxon>
        <taxon>Mycenaceae</taxon>
        <taxon>Mycena</taxon>
    </lineage>
</organism>
<dbReference type="AlphaFoldDB" id="A0AAD7JN67"/>
<evidence type="ECO:0000256" key="1">
    <source>
        <dbReference type="ARBA" id="ARBA00004141"/>
    </source>
</evidence>
<dbReference type="Pfam" id="PF14378">
    <property type="entry name" value="PAP2_3"/>
    <property type="match status" value="1"/>
</dbReference>
<protein>
    <submittedName>
        <fullName evidence="7">PAP2 superfamily-domain-containing protein</fullName>
    </submittedName>
</protein>
<proteinExistence type="predicted"/>
<reference evidence="7" key="1">
    <citation type="submission" date="2023-03" db="EMBL/GenBank/DDBJ databases">
        <title>Massive genome expansion in bonnet fungi (Mycena s.s.) driven by repeated elements and novel gene families across ecological guilds.</title>
        <authorList>
            <consortium name="Lawrence Berkeley National Laboratory"/>
            <person name="Harder C.B."/>
            <person name="Miyauchi S."/>
            <person name="Viragh M."/>
            <person name="Kuo A."/>
            <person name="Thoen E."/>
            <person name="Andreopoulos B."/>
            <person name="Lu D."/>
            <person name="Skrede I."/>
            <person name="Drula E."/>
            <person name="Henrissat B."/>
            <person name="Morin E."/>
            <person name="Kohler A."/>
            <person name="Barry K."/>
            <person name="LaButti K."/>
            <person name="Morin E."/>
            <person name="Salamov A."/>
            <person name="Lipzen A."/>
            <person name="Mereny Z."/>
            <person name="Hegedus B."/>
            <person name="Baldrian P."/>
            <person name="Stursova M."/>
            <person name="Weitz H."/>
            <person name="Taylor A."/>
            <person name="Grigoriev I.V."/>
            <person name="Nagy L.G."/>
            <person name="Martin F."/>
            <person name="Kauserud H."/>
        </authorList>
    </citation>
    <scope>NUCLEOTIDE SEQUENCE</scope>
    <source>
        <strain evidence="7">CBHHK188m</strain>
    </source>
</reference>
<dbReference type="EMBL" id="JARJLG010000032">
    <property type="protein sequence ID" value="KAJ7766477.1"/>
    <property type="molecule type" value="Genomic_DNA"/>
</dbReference>
<accession>A0AAD7JN67</accession>
<feature type="transmembrane region" description="Helical" evidence="5">
    <location>
        <begin position="6"/>
        <end position="24"/>
    </location>
</feature>